<keyword evidence="3 5" id="KW-1133">Transmembrane helix</keyword>
<evidence type="ECO:0000259" key="6">
    <source>
        <dbReference type="Pfam" id="PF05529"/>
    </source>
</evidence>
<sequence length="221" mass="25342">MSLYFMALFGLLILEMSVLFISVLPLPNKIRKGIYKAYFKTTSSQESKTIIIILSVLVSLLFIDSWKRSQFRVTTYQSKQYQNVRRGGSGNEGIDDAPVTPLQALASRAYNQRNVYISGFILYFLVGIPTVMSIVRRLVKYDDLIKEQKKITEKTSIADDTKIGDTPSSKEIEGLENDLYEKMISLKGLQKQIKHLENYFDEMNKPLPIVKKEEVILKKDI</sequence>
<evidence type="ECO:0000256" key="2">
    <source>
        <dbReference type="ARBA" id="ARBA00022692"/>
    </source>
</evidence>
<dbReference type="RefSeq" id="XP_003668957.1">
    <property type="nucleotide sequence ID" value="XM_003668909.1"/>
</dbReference>
<proteinExistence type="inferred from homology"/>
<evidence type="ECO:0000256" key="3">
    <source>
        <dbReference type="ARBA" id="ARBA00022989"/>
    </source>
</evidence>
<keyword evidence="4 5" id="KW-0472">Membrane</keyword>
<dbReference type="STRING" id="1071378.G0W7F3"/>
<dbReference type="OrthoDB" id="435607at2759"/>
<comment type="similarity">
    <text evidence="5">Belongs to the BCAP29/BCAP31 family.</text>
</comment>
<dbReference type="PANTHER" id="PTHR12701">
    <property type="entry name" value="BCR-ASSOCIATED PROTEIN, BAP"/>
    <property type="match status" value="1"/>
</dbReference>
<dbReference type="PANTHER" id="PTHR12701:SF19">
    <property type="entry name" value="ENDOPLASMIC RETICULUM TRANSMEMBRANE PROTEIN 1-RELATED"/>
    <property type="match status" value="1"/>
</dbReference>
<dbReference type="InterPro" id="IPR040463">
    <property type="entry name" value="BAP29/BAP31_N"/>
</dbReference>
<keyword evidence="8" id="KW-1185">Reference proteome</keyword>
<feature type="transmembrane region" description="Helical" evidence="5">
    <location>
        <begin position="115"/>
        <end position="139"/>
    </location>
</feature>
<accession>G0W7F3</accession>
<feature type="transmembrane region" description="Helical" evidence="5">
    <location>
        <begin position="6"/>
        <end position="26"/>
    </location>
</feature>
<dbReference type="eggNOG" id="KOG1962">
    <property type="taxonomic scope" value="Eukaryota"/>
</dbReference>
<evidence type="ECO:0000256" key="1">
    <source>
        <dbReference type="ARBA" id="ARBA00004141"/>
    </source>
</evidence>
<dbReference type="GeneID" id="11496506"/>
<dbReference type="GO" id="GO:0006886">
    <property type="term" value="P:intracellular protein transport"/>
    <property type="evidence" value="ECO:0007669"/>
    <property type="project" value="UniProtKB-UniRule"/>
</dbReference>
<keyword evidence="5" id="KW-0813">Transport</keyword>
<feature type="transmembrane region" description="Helical" evidence="5">
    <location>
        <begin position="47"/>
        <end position="63"/>
    </location>
</feature>
<dbReference type="Pfam" id="PF05529">
    <property type="entry name" value="Bap31"/>
    <property type="match status" value="1"/>
</dbReference>
<dbReference type="HOGENOM" id="CLU_087648_1_0_1"/>
<dbReference type="InterPro" id="IPR008417">
    <property type="entry name" value="BAP29/BAP31"/>
</dbReference>
<comment type="subcellular location">
    <subcellularLocation>
        <location evidence="5">Endoplasmic reticulum membrane</location>
        <topology evidence="5">Multi-pass membrane protein</topology>
    </subcellularLocation>
    <subcellularLocation>
        <location evidence="1">Membrane</location>
        <topology evidence="1">Multi-pass membrane protein</topology>
    </subcellularLocation>
</comment>
<keyword evidence="5" id="KW-0653">Protein transport</keyword>
<feature type="domain" description="BAP29/BAP31 transmembrane" evidence="6">
    <location>
        <begin position="1"/>
        <end position="145"/>
    </location>
</feature>
<protein>
    <recommendedName>
        <fullName evidence="5">Endoplasmic reticulum transmembrane protein</fullName>
    </recommendedName>
</protein>
<dbReference type="GO" id="GO:0005789">
    <property type="term" value="C:endoplasmic reticulum membrane"/>
    <property type="evidence" value="ECO:0007669"/>
    <property type="project" value="UniProtKB-SubCell"/>
</dbReference>
<gene>
    <name evidence="7" type="primary">NDAI0C00530</name>
    <name evidence="7" type="ordered locus">NDAI_0C00530</name>
</gene>
<dbReference type="Proteomes" id="UP000000689">
    <property type="component" value="Chromosome 3"/>
</dbReference>
<evidence type="ECO:0000313" key="7">
    <source>
        <dbReference type="EMBL" id="CCD23714.1"/>
    </source>
</evidence>
<keyword evidence="2 5" id="KW-0812">Transmembrane</keyword>
<dbReference type="GO" id="GO:0006888">
    <property type="term" value="P:endoplasmic reticulum to Golgi vesicle-mediated transport"/>
    <property type="evidence" value="ECO:0007669"/>
    <property type="project" value="UniProtKB-UniRule"/>
</dbReference>
<reference evidence="7 8" key="1">
    <citation type="journal article" date="2011" name="Proc. Natl. Acad. Sci. U.S.A.">
        <title>Evolutionary erosion of yeast sex chromosomes by mating-type switching accidents.</title>
        <authorList>
            <person name="Gordon J.L."/>
            <person name="Armisen D."/>
            <person name="Proux-Wera E."/>
            <person name="Oheigeartaigh S.S."/>
            <person name="Byrne K.P."/>
            <person name="Wolfe K.H."/>
        </authorList>
    </citation>
    <scope>NUCLEOTIDE SEQUENCE [LARGE SCALE GENOMIC DNA]</scope>
    <source>
        <strain evidence="8">ATCC 10597 / BCRC 20456 / CBS 421 / NBRC 0211 / NRRL Y-12639</strain>
    </source>
</reference>
<dbReference type="GO" id="GO:0070973">
    <property type="term" value="P:protein localization to endoplasmic reticulum exit site"/>
    <property type="evidence" value="ECO:0007669"/>
    <property type="project" value="UniProtKB-UniRule"/>
</dbReference>
<keyword evidence="5" id="KW-0256">Endoplasmic reticulum</keyword>
<evidence type="ECO:0000256" key="4">
    <source>
        <dbReference type="ARBA" id="ARBA00023136"/>
    </source>
</evidence>
<dbReference type="AlphaFoldDB" id="G0W7F3"/>
<comment type="function">
    <text evidence="5">May play a role in anterograde transport of membrane proteins from the endoplasmic reticulum to the Golgi.</text>
</comment>
<evidence type="ECO:0000256" key="5">
    <source>
        <dbReference type="RuleBase" id="RU367026"/>
    </source>
</evidence>
<keyword evidence="5" id="KW-0931">ER-Golgi transport</keyword>
<dbReference type="EMBL" id="HE580269">
    <property type="protein sequence ID" value="CCD23714.1"/>
    <property type="molecule type" value="Genomic_DNA"/>
</dbReference>
<evidence type="ECO:0000313" key="8">
    <source>
        <dbReference type="Proteomes" id="UP000000689"/>
    </source>
</evidence>
<organism evidence="7 8">
    <name type="scientific">Naumovozyma dairenensis (strain ATCC 10597 / BCRC 20456 / CBS 421 / NBRC 0211 / NRRL Y-12639)</name>
    <name type="common">Saccharomyces dairenensis</name>
    <dbReference type="NCBI Taxonomy" id="1071378"/>
    <lineage>
        <taxon>Eukaryota</taxon>
        <taxon>Fungi</taxon>
        <taxon>Dikarya</taxon>
        <taxon>Ascomycota</taxon>
        <taxon>Saccharomycotina</taxon>
        <taxon>Saccharomycetes</taxon>
        <taxon>Saccharomycetales</taxon>
        <taxon>Saccharomycetaceae</taxon>
        <taxon>Naumovozyma</taxon>
    </lineage>
</organism>
<dbReference type="KEGG" id="ndi:NDAI_0C00530"/>
<name>G0W7F3_NAUDC</name>